<dbReference type="AlphaFoldDB" id="A0A3M0KZ29"/>
<feature type="region of interest" description="Disordered" evidence="3">
    <location>
        <begin position="440"/>
        <end position="460"/>
    </location>
</feature>
<dbReference type="InterPro" id="IPR045345">
    <property type="entry name" value="Gag_p24_C"/>
</dbReference>
<evidence type="ECO:0000313" key="6">
    <source>
        <dbReference type="Proteomes" id="UP000269221"/>
    </source>
</evidence>
<reference evidence="5 6" key="1">
    <citation type="submission" date="2018-07" db="EMBL/GenBank/DDBJ databases">
        <title>A high quality draft genome assembly of the barn swallow (H. rustica rustica).</title>
        <authorList>
            <person name="Formenti G."/>
            <person name="Chiara M."/>
            <person name="Poveda L."/>
            <person name="Francoijs K.-J."/>
            <person name="Bonisoli-Alquati A."/>
            <person name="Canova L."/>
            <person name="Gianfranceschi L."/>
            <person name="Horner D.S."/>
            <person name="Saino N."/>
        </authorList>
    </citation>
    <scope>NUCLEOTIDE SEQUENCE [LARGE SCALE GENOMIC DNA]</scope>
    <source>
        <strain evidence="5">Chelidonia</strain>
        <tissue evidence="5">Blood</tissue>
    </source>
</reference>
<feature type="region of interest" description="Disordered" evidence="3">
    <location>
        <begin position="134"/>
        <end position="161"/>
    </location>
</feature>
<comment type="caution">
    <text evidence="5">The sequence shown here is derived from an EMBL/GenBank/DDBJ whole genome shotgun (WGS) entry which is preliminary data.</text>
</comment>
<dbReference type="EMBL" id="QRBI01000097">
    <property type="protein sequence ID" value="RMC18046.1"/>
    <property type="molecule type" value="Genomic_DNA"/>
</dbReference>
<proteinExistence type="inferred from homology"/>
<dbReference type="Proteomes" id="UP000269221">
    <property type="component" value="Unassembled WGS sequence"/>
</dbReference>
<dbReference type="GO" id="GO:0003676">
    <property type="term" value="F:nucleic acid binding"/>
    <property type="evidence" value="ECO:0007669"/>
    <property type="project" value="InterPro"/>
</dbReference>
<dbReference type="InterPro" id="IPR051320">
    <property type="entry name" value="Viral_Replic_Matur_Polypro"/>
</dbReference>
<dbReference type="Pfam" id="PF00075">
    <property type="entry name" value="RNase_H"/>
    <property type="match status" value="1"/>
</dbReference>
<evidence type="ECO:0000256" key="2">
    <source>
        <dbReference type="ARBA" id="ARBA00012180"/>
    </source>
</evidence>
<dbReference type="Gene3D" id="3.10.20.370">
    <property type="match status" value="1"/>
</dbReference>
<keyword evidence="6" id="KW-1185">Reference proteome</keyword>
<dbReference type="Gene3D" id="1.10.1200.30">
    <property type="match status" value="1"/>
</dbReference>
<dbReference type="InterPro" id="IPR002156">
    <property type="entry name" value="RNaseH_domain"/>
</dbReference>
<organism evidence="5 6">
    <name type="scientific">Hirundo rustica rustica</name>
    <dbReference type="NCBI Taxonomy" id="333673"/>
    <lineage>
        <taxon>Eukaryota</taxon>
        <taxon>Metazoa</taxon>
        <taxon>Chordata</taxon>
        <taxon>Craniata</taxon>
        <taxon>Vertebrata</taxon>
        <taxon>Euteleostomi</taxon>
        <taxon>Archelosauria</taxon>
        <taxon>Archosauria</taxon>
        <taxon>Dinosauria</taxon>
        <taxon>Saurischia</taxon>
        <taxon>Theropoda</taxon>
        <taxon>Coelurosauria</taxon>
        <taxon>Aves</taxon>
        <taxon>Neognathae</taxon>
        <taxon>Neoaves</taxon>
        <taxon>Telluraves</taxon>
        <taxon>Australaves</taxon>
        <taxon>Passeriformes</taxon>
        <taxon>Sylvioidea</taxon>
        <taxon>Hirundinidae</taxon>
        <taxon>Hirundo</taxon>
    </lineage>
</organism>
<dbReference type="Gene3D" id="3.30.420.10">
    <property type="entry name" value="Ribonuclease H-like superfamily/Ribonuclease H"/>
    <property type="match status" value="1"/>
</dbReference>
<evidence type="ECO:0000256" key="3">
    <source>
        <dbReference type="SAM" id="MobiDB-lite"/>
    </source>
</evidence>
<dbReference type="Pfam" id="PF19317">
    <property type="entry name" value="Gag_p24_C"/>
    <property type="match status" value="1"/>
</dbReference>
<dbReference type="InterPro" id="IPR036397">
    <property type="entry name" value="RNaseH_sf"/>
</dbReference>
<comment type="similarity">
    <text evidence="1">Belongs to the beta type-B retroviral polymerase family. HERV class-II K(HML-2) pol subfamily.</text>
</comment>
<dbReference type="PANTHER" id="PTHR33064:SF36">
    <property type="entry name" value="CCHC-TYPE DOMAIN-CONTAINING PROTEIN"/>
    <property type="match status" value="1"/>
</dbReference>
<dbReference type="InterPro" id="IPR000477">
    <property type="entry name" value="RT_dom"/>
</dbReference>
<dbReference type="GO" id="GO:0004523">
    <property type="term" value="F:RNA-DNA hybrid ribonuclease activity"/>
    <property type="evidence" value="ECO:0007669"/>
    <property type="project" value="InterPro"/>
</dbReference>
<dbReference type="SUPFAM" id="SSF47353">
    <property type="entry name" value="Retrovirus capsid dimerization domain-like"/>
    <property type="match status" value="1"/>
</dbReference>
<dbReference type="SUPFAM" id="SSF53098">
    <property type="entry name" value="Ribonuclease H-like"/>
    <property type="match status" value="1"/>
</dbReference>
<dbReference type="InterPro" id="IPR008916">
    <property type="entry name" value="Retrov_capsid_C"/>
</dbReference>
<dbReference type="InterPro" id="IPR043502">
    <property type="entry name" value="DNA/RNA_pol_sf"/>
</dbReference>
<dbReference type="InterPro" id="IPR012337">
    <property type="entry name" value="RNaseH-like_sf"/>
</dbReference>
<dbReference type="SUPFAM" id="SSF56672">
    <property type="entry name" value="DNA/RNA polymerases"/>
    <property type="match status" value="1"/>
</dbReference>
<protein>
    <recommendedName>
        <fullName evidence="2">ribonuclease H</fullName>
        <ecNumber evidence="2">3.1.26.4</ecNumber>
    </recommendedName>
</protein>
<evidence type="ECO:0000259" key="4">
    <source>
        <dbReference type="PROSITE" id="PS50879"/>
    </source>
</evidence>
<dbReference type="PANTHER" id="PTHR33064">
    <property type="entry name" value="POL PROTEIN"/>
    <property type="match status" value="1"/>
</dbReference>
<dbReference type="Pfam" id="PF00078">
    <property type="entry name" value="RVT_1"/>
    <property type="match status" value="1"/>
</dbReference>
<feature type="domain" description="RNase H type-1" evidence="4">
    <location>
        <begin position="279"/>
        <end position="347"/>
    </location>
</feature>
<evidence type="ECO:0000313" key="5">
    <source>
        <dbReference type="EMBL" id="RMC18046.1"/>
    </source>
</evidence>
<evidence type="ECO:0000256" key="1">
    <source>
        <dbReference type="ARBA" id="ARBA00010879"/>
    </source>
</evidence>
<gene>
    <name evidence="5" type="ORF">DUI87_04924</name>
</gene>
<accession>A0A3M0KZ29</accession>
<dbReference type="GO" id="GO:0006259">
    <property type="term" value="P:DNA metabolic process"/>
    <property type="evidence" value="ECO:0007669"/>
    <property type="project" value="UniProtKB-ARBA"/>
</dbReference>
<dbReference type="Gene3D" id="3.30.70.270">
    <property type="match status" value="1"/>
</dbReference>
<dbReference type="OrthoDB" id="9222406at2759"/>
<dbReference type="InterPro" id="IPR043128">
    <property type="entry name" value="Rev_trsase/Diguanyl_cyclase"/>
</dbReference>
<dbReference type="PROSITE" id="PS50879">
    <property type="entry name" value="RNASE_H_1"/>
    <property type="match status" value="1"/>
</dbReference>
<sequence length="596" mass="65640">MESGQASGQLPCKRGAQLDVTCLSLAKGKKEKTHLQEIKRFYMVFKKTLPTLFGEQLAKDLESWEAPSGEGQLLQYVDDLLIATKTQEACLEWMVSLLNFLGRQEYRVYQKKAQMVKQTVIYLGYKEGAGISKRSNSSLRPAKEGPHVSSNPGTSRRQSPKQLHAAAKGWTGCLRAIAAVAVNIQEACKFTLGQKMTVLVSHTVSAVLEVKGGHWLSPQRFLKYQAVMVEQDDVEIVVTNIVNPASFLSTSMGEPVIHDCLGTIKPTYSSCPDLKDTLLENTETWSTDGSSYVIRGGHAGYAVTMSREVIESGPLPTNTSAQKAEITALTWALELAKRKKNHNIYTDLRPALRHEVGKPSDTARVSELSFKAIRNAANGGPFCVTLQSYMTIIIESQIRKTILGKTREMNSSQTDYLRVTTFSCAIVSDAWVGQYPERNWEEQPNDRQDPQEGTGRSVGGWTEHLCGDDEWVSALTQAQEIPLLPSEPLVAFVEQLTQAIELQVKEEGAQEQVLEEMALADANEQCKAAILSLSLELVPALDDMLQVCARKVPFMTAHQGHSFKSQAATKSCCCRHHASCACATATTQKKNNVSPV</sequence>
<feature type="compositionally biased region" description="Polar residues" evidence="3">
    <location>
        <begin position="148"/>
        <end position="161"/>
    </location>
</feature>
<feature type="compositionally biased region" description="Basic and acidic residues" evidence="3">
    <location>
        <begin position="440"/>
        <end position="450"/>
    </location>
</feature>
<dbReference type="EC" id="3.1.26.4" evidence="2"/>
<name>A0A3M0KZ29_HIRRU</name>